<evidence type="ECO:0000313" key="1">
    <source>
        <dbReference type="EMBL" id="KAK7301806.1"/>
    </source>
</evidence>
<reference evidence="1 2" key="1">
    <citation type="submission" date="2024-01" db="EMBL/GenBank/DDBJ databases">
        <title>The genomes of 5 underutilized Papilionoideae crops provide insights into root nodulation and disease resistance.</title>
        <authorList>
            <person name="Yuan L."/>
        </authorList>
    </citation>
    <scope>NUCLEOTIDE SEQUENCE [LARGE SCALE GENOMIC DNA]</scope>
    <source>
        <strain evidence="1">LY-2023</strain>
        <tissue evidence="1">Leaf</tissue>
    </source>
</reference>
<comment type="caution">
    <text evidence="1">The sequence shown here is derived from an EMBL/GenBank/DDBJ whole genome shotgun (WGS) entry which is preliminary data.</text>
</comment>
<dbReference type="AlphaFoldDB" id="A0AAN9PKR2"/>
<dbReference type="Proteomes" id="UP001359559">
    <property type="component" value="Unassembled WGS sequence"/>
</dbReference>
<dbReference type="PANTHER" id="PTHR36077">
    <property type="entry name" value="BNAA02G07370D PROTEIN"/>
    <property type="match status" value="1"/>
</dbReference>
<evidence type="ECO:0000313" key="2">
    <source>
        <dbReference type="Proteomes" id="UP001359559"/>
    </source>
</evidence>
<accession>A0AAN9PKR2</accession>
<dbReference type="EMBL" id="JAYKXN010000003">
    <property type="protein sequence ID" value="KAK7301806.1"/>
    <property type="molecule type" value="Genomic_DNA"/>
</dbReference>
<proteinExistence type="predicted"/>
<keyword evidence="2" id="KW-1185">Reference proteome</keyword>
<name>A0AAN9PKR2_CLITE</name>
<gene>
    <name evidence="1" type="ORF">RJT34_12682</name>
</gene>
<dbReference type="PANTHER" id="PTHR36077:SF1">
    <property type="entry name" value="HOMEOBOX PROSPERO PROTEIN"/>
    <property type="match status" value="1"/>
</dbReference>
<organism evidence="1 2">
    <name type="scientific">Clitoria ternatea</name>
    <name type="common">Butterfly pea</name>
    <dbReference type="NCBI Taxonomy" id="43366"/>
    <lineage>
        <taxon>Eukaryota</taxon>
        <taxon>Viridiplantae</taxon>
        <taxon>Streptophyta</taxon>
        <taxon>Embryophyta</taxon>
        <taxon>Tracheophyta</taxon>
        <taxon>Spermatophyta</taxon>
        <taxon>Magnoliopsida</taxon>
        <taxon>eudicotyledons</taxon>
        <taxon>Gunneridae</taxon>
        <taxon>Pentapetalae</taxon>
        <taxon>rosids</taxon>
        <taxon>fabids</taxon>
        <taxon>Fabales</taxon>
        <taxon>Fabaceae</taxon>
        <taxon>Papilionoideae</taxon>
        <taxon>50 kb inversion clade</taxon>
        <taxon>NPAAA clade</taxon>
        <taxon>indigoferoid/millettioid clade</taxon>
        <taxon>Phaseoleae</taxon>
        <taxon>Clitoria</taxon>
    </lineage>
</organism>
<protein>
    <submittedName>
        <fullName evidence="1">Uncharacterized protein</fullName>
    </submittedName>
</protein>
<sequence length="133" mass="15497">MFPKRFRDPKTGFHMLSSMHAKKYLKNIGLETEDYFFLKRVGTVLLCTYTVLGALWLSKDTSSLGWSKLKPRLKEHEEALKDFIAKGRLIATNFGQKEMVKSDKDFDQEAHELWLRMKKEVVAELKDKGLDVE</sequence>